<comment type="caution">
    <text evidence="7">The sequence shown here is derived from an EMBL/GenBank/DDBJ whole genome shotgun (WGS) entry which is preliminary data.</text>
</comment>
<evidence type="ECO:0000313" key="8">
    <source>
        <dbReference type="Proteomes" id="UP000460626"/>
    </source>
</evidence>
<dbReference type="HAMAP" id="MF_00671">
    <property type="entry name" value="TolB"/>
    <property type="match status" value="1"/>
</dbReference>
<dbReference type="PANTHER" id="PTHR36842">
    <property type="entry name" value="PROTEIN TOLB HOMOLOG"/>
    <property type="match status" value="1"/>
</dbReference>
<dbReference type="NCBIfam" id="TIGR02800">
    <property type="entry name" value="propeller_TolB"/>
    <property type="match status" value="1"/>
</dbReference>
<keyword evidence="4 5" id="KW-0574">Periplasm</keyword>
<dbReference type="Pfam" id="PF07676">
    <property type="entry name" value="PD40"/>
    <property type="match status" value="4"/>
</dbReference>
<dbReference type="GO" id="GO:0017038">
    <property type="term" value="P:protein import"/>
    <property type="evidence" value="ECO:0007669"/>
    <property type="project" value="InterPro"/>
</dbReference>
<evidence type="ECO:0000256" key="5">
    <source>
        <dbReference type="HAMAP-Rule" id="MF_00671"/>
    </source>
</evidence>
<gene>
    <name evidence="5 7" type="primary">tolB</name>
    <name evidence="7" type="ORF">GRI62_10110</name>
</gene>
<dbReference type="AlphaFoldDB" id="A0A845A0F7"/>
<dbReference type="InterPro" id="IPR014167">
    <property type="entry name" value="Tol-Pal_TolB"/>
</dbReference>
<feature type="signal peptide" evidence="5">
    <location>
        <begin position="1"/>
        <end position="22"/>
    </location>
</feature>
<keyword evidence="8" id="KW-1185">Reference proteome</keyword>
<dbReference type="Proteomes" id="UP000460626">
    <property type="component" value="Unassembled WGS sequence"/>
</dbReference>
<evidence type="ECO:0000256" key="3">
    <source>
        <dbReference type="ARBA" id="ARBA00022729"/>
    </source>
</evidence>
<dbReference type="InterPro" id="IPR007195">
    <property type="entry name" value="TolB_N"/>
</dbReference>
<dbReference type="InterPro" id="IPR011659">
    <property type="entry name" value="WD40"/>
</dbReference>
<proteinExistence type="inferred from homology"/>
<dbReference type="OrthoDB" id="9802240at2"/>
<organism evidence="7 8">
    <name type="scientific">Aurantiacibacter arachoides</name>
    <dbReference type="NCBI Taxonomy" id="1850444"/>
    <lineage>
        <taxon>Bacteria</taxon>
        <taxon>Pseudomonadati</taxon>
        <taxon>Pseudomonadota</taxon>
        <taxon>Alphaproteobacteria</taxon>
        <taxon>Sphingomonadales</taxon>
        <taxon>Erythrobacteraceae</taxon>
        <taxon>Aurantiacibacter</taxon>
    </lineage>
</organism>
<sequence precursor="true">MTMKTSLFALLAVVLAPLPAAAQTSDLNPAANREVTVPQDITVEQDDGPLTGTVTDDTPWQELGIAIASFATSSDVATPANAQGTGALGLELARIVYNDLRSNGLFRPVGPDALPRPSYGQITAPAWNVWQGRSAEMLVQGYVRANPDGRLTIGCYLYDVQLQQEQARAGWVVQPSEWRRAAHRCADLVYSRLSGESPFFDSRIAYIAETGPRDNRVKRLAIMDSDGANHRFITNGQSTALTPRYSPDYSRIAYLSYVDGNPRIYIYHIDTGRQTLVTQSSNPTFAPRWSPDGRWILYSMAIGGNTDIYRVSAAGGGTPERLTNGPAIEVGGSYSPDGRQIVFESDQSGTQQCYVMNADGSNQRRISFFGGRCATPEWSPRGDQIAFTHIVGDFHIAVMSPDGRNMRTLTNAWQDEAPSWAPNGRIIQFFRVERGSGEPTIWQVDLTGENERQLRTPVGASDPAWGPVLP</sequence>
<feature type="chain" id="PRO_5033189701" description="Tol-Pal system protein TolB" evidence="5">
    <location>
        <begin position="23"/>
        <end position="470"/>
    </location>
</feature>
<dbReference type="Gene3D" id="2.120.10.30">
    <property type="entry name" value="TolB, C-terminal domain"/>
    <property type="match status" value="1"/>
</dbReference>
<evidence type="ECO:0000313" key="7">
    <source>
        <dbReference type="EMBL" id="MXO93953.1"/>
    </source>
</evidence>
<dbReference type="EMBL" id="WTYH01000001">
    <property type="protein sequence ID" value="MXO93953.1"/>
    <property type="molecule type" value="Genomic_DNA"/>
</dbReference>
<dbReference type="GO" id="GO:0051301">
    <property type="term" value="P:cell division"/>
    <property type="evidence" value="ECO:0007669"/>
    <property type="project" value="UniProtKB-UniRule"/>
</dbReference>
<dbReference type="PANTHER" id="PTHR36842:SF1">
    <property type="entry name" value="PROTEIN TOLB"/>
    <property type="match status" value="1"/>
</dbReference>
<protein>
    <recommendedName>
        <fullName evidence="5">Tol-Pal system protein TolB</fullName>
    </recommendedName>
</protein>
<evidence type="ECO:0000259" key="6">
    <source>
        <dbReference type="Pfam" id="PF04052"/>
    </source>
</evidence>
<dbReference type="SUPFAM" id="SSF52964">
    <property type="entry name" value="TolB, N-terminal domain"/>
    <property type="match status" value="1"/>
</dbReference>
<keyword evidence="3 5" id="KW-0732">Signal</keyword>
<keyword evidence="5" id="KW-0131">Cell cycle</keyword>
<comment type="similarity">
    <text evidence="2 5">Belongs to the TolB family.</text>
</comment>
<comment type="subcellular location">
    <subcellularLocation>
        <location evidence="1 5">Periplasm</location>
    </subcellularLocation>
</comment>
<reference evidence="7 8" key="1">
    <citation type="submission" date="2019-12" db="EMBL/GenBank/DDBJ databases">
        <title>Genomic-based taxomic classification of the family Erythrobacteraceae.</title>
        <authorList>
            <person name="Xu L."/>
        </authorList>
    </citation>
    <scope>NUCLEOTIDE SEQUENCE [LARGE SCALE GENOMIC DNA]</scope>
    <source>
        <strain evidence="7 8">RC4-10-4</strain>
    </source>
</reference>
<dbReference type="Pfam" id="PF04052">
    <property type="entry name" value="TolB_N"/>
    <property type="match status" value="1"/>
</dbReference>
<comment type="subunit">
    <text evidence="5">The Tol-Pal system is composed of five core proteins: the inner membrane proteins TolA, TolQ and TolR, the periplasmic protein TolB and the outer membrane protein Pal. They form a network linking the inner and outer membranes and the peptidoglycan layer.</text>
</comment>
<dbReference type="SUPFAM" id="SSF69304">
    <property type="entry name" value="Tricorn protease N-terminal domain"/>
    <property type="match status" value="1"/>
</dbReference>
<keyword evidence="5" id="KW-0132">Cell division</keyword>
<evidence type="ECO:0000256" key="4">
    <source>
        <dbReference type="ARBA" id="ARBA00022764"/>
    </source>
</evidence>
<feature type="domain" description="TolB N-terminal" evidence="6">
    <location>
        <begin position="80"/>
        <end position="165"/>
    </location>
</feature>
<dbReference type="Gene3D" id="3.40.50.10070">
    <property type="entry name" value="TolB, N-terminal domain"/>
    <property type="match status" value="1"/>
</dbReference>
<dbReference type="InterPro" id="IPR011042">
    <property type="entry name" value="6-blade_b-propeller_TolB-like"/>
</dbReference>
<evidence type="ECO:0000256" key="2">
    <source>
        <dbReference type="ARBA" id="ARBA00009820"/>
    </source>
</evidence>
<dbReference type="GO" id="GO:0042597">
    <property type="term" value="C:periplasmic space"/>
    <property type="evidence" value="ECO:0007669"/>
    <property type="project" value="UniProtKB-SubCell"/>
</dbReference>
<comment type="function">
    <text evidence="5">Part of the Tol-Pal system, which plays a role in outer membrane invagination during cell division and is important for maintaining outer membrane integrity.</text>
</comment>
<accession>A0A845A0F7</accession>
<name>A0A845A0F7_9SPHN</name>
<evidence type="ECO:0000256" key="1">
    <source>
        <dbReference type="ARBA" id="ARBA00004418"/>
    </source>
</evidence>